<dbReference type="AlphaFoldDB" id="M2UNR4"/>
<name>M2UNR4_COCH5</name>
<dbReference type="EMBL" id="KB445578">
    <property type="protein sequence ID" value="EMD89598.1"/>
    <property type="molecule type" value="Genomic_DNA"/>
</dbReference>
<reference evidence="2" key="2">
    <citation type="journal article" date="2013" name="PLoS Genet.">
        <title>Comparative genome structure, secondary metabolite, and effector coding capacity across Cochliobolus pathogens.</title>
        <authorList>
            <person name="Condon B.J."/>
            <person name="Leng Y."/>
            <person name="Wu D."/>
            <person name="Bushley K.E."/>
            <person name="Ohm R.A."/>
            <person name="Otillar R."/>
            <person name="Martin J."/>
            <person name="Schackwitz W."/>
            <person name="Grimwood J."/>
            <person name="MohdZainudin N."/>
            <person name="Xue C."/>
            <person name="Wang R."/>
            <person name="Manning V.A."/>
            <person name="Dhillon B."/>
            <person name="Tu Z.J."/>
            <person name="Steffenson B.J."/>
            <person name="Salamov A."/>
            <person name="Sun H."/>
            <person name="Lowry S."/>
            <person name="LaButti K."/>
            <person name="Han J."/>
            <person name="Copeland A."/>
            <person name="Lindquist E."/>
            <person name="Barry K."/>
            <person name="Schmutz J."/>
            <person name="Baker S.E."/>
            <person name="Ciuffetti L.M."/>
            <person name="Grigoriev I.V."/>
            <person name="Zhong S."/>
            <person name="Turgeon B.G."/>
        </authorList>
    </citation>
    <scope>NUCLEOTIDE SEQUENCE [LARGE SCALE GENOMIC DNA]</scope>
    <source>
        <strain evidence="2">C5 / ATCC 48332 / race O</strain>
    </source>
</reference>
<reference evidence="1 2" key="1">
    <citation type="journal article" date="2012" name="PLoS Pathog.">
        <title>Diverse lifestyles and strategies of plant pathogenesis encoded in the genomes of eighteen Dothideomycetes fungi.</title>
        <authorList>
            <person name="Ohm R.A."/>
            <person name="Feau N."/>
            <person name="Henrissat B."/>
            <person name="Schoch C.L."/>
            <person name="Horwitz B.A."/>
            <person name="Barry K.W."/>
            <person name="Condon B.J."/>
            <person name="Copeland A.C."/>
            <person name="Dhillon B."/>
            <person name="Glaser F."/>
            <person name="Hesse C.N."/>
            <person name="Kosti I."/>
            <person name="LaButti K."/>
            <person name="Lindquist E.A."/>
            <person name="Lucas S."/>
            <person name="Salamov A.A."/>
            <person name="Bradshaw R.E."/>
            <person name="Ciuffetti L."/>
            <person name="Hamelin R.C."/>
            <person name="Kema G.H.J."/>
            <person name="Lawrence C."/>
            <person name="Scott J.A."/>
            <person name="Spatafora J.W."/>
            <person name="Turgeon B.G."/>
            <person name="de Wit P.J.G.M."/>
            <person name="Zhong S."/>
            <person name="Goodwin S.B."/>
            <person name="Grigoriev I.V."/>
        </authorList>
    </citation>
    <scope>NUCLEOTIDE SEQUENCE [LARGE SCALE GENOMIC DNA]</scope>
    <source>
        <strain evidence="2">C5 / ATCC 48332 / race O</strain>
    </source>
</reference>
<evidence type="ECO:0000313" key="1">
    <source>
        <dbReference type="EMBL" id="EMD89598.1"/>
    </source>
</evidence>
<proteinExistence type="predicted"/>
<dbReference type="HOGENOM" id="CLU_2922464_0_0_1"/>
<gene>
    <name evidence="1" type="ORF">COCHEDRAFT_1104075</name>
</gene>
<protein>
    <submittedName>
        <fullName evidence="1">Uncharacterized protein</fullName>
    </submittedName>
</protein>
<sequence length="61" mass="6865">MQVSSGLYVGDPDAQVHVYLHHVLELGEWVCVVRVSVVLACFSHTHTHRHTCMPLLLLTTQ</sequence>
<dbReference type="Proteomes" id="UP000016936">
    <property type="component" value="Unassembled WGS sequence"/>
</dbReference>
<organism evidence="1 2">
    <name type="scientific">Cochliobolus heterostrophus (strain C5 / ATCC 48332 / race O)</name>
    <name type="common">Southern corn leaf blight fungus</name>
    <name type="synonym">Bipolaris maydis</name>
    <dbReference type="NCBI Taxonomy" id="701091"/>
    <lineage>
        <taxon>Eukaryota</taxon>
        <taxon>Fungi</taxon>
        <taxon>Dikarya</taxon>
        <taxon>Ascomycota</taxon>
        <taxon>Pezizomycotina</taxon>
        <taxon>Dothideomycetes</taxon>
        <taxon>Pleosporomycetidae</taxon>
        <taxon>Pleosporales</taxon>
        <taxon>Pleosporineae</taxon>
        <taxon>Pleosporaceae</taxon>
        <taxon>Bipolaris</taxon>
    </lineage>
</organism>
<keyword evidence="2" id="KW-1185">Reference proteome</keyword>
<dbReference type="OMA" id="HVYLHHV"/>
<accession>M2UNR4</accession>
<evidence type="ECO:0000313" key="2">
    <source>
        <dbReference type="Proteomes" id="UP000016936"/>
    </source>
</evidence>